<evidence type="ECO:0000313" key="2">
    <source>
        <dbReference type="Proteomes" id="UP001055111"/>
    </source>
</evidence>
<comment type="caution">
    <text evidence="1">The sequence shown here is derived from an EMBL/GenBank/DDBJ whole genome shotgun (WGS) entry which is preliminary data.</text>
</comment>
<reference evidence="1" key="1">
    <citation type="submission" date="2022-09" db="EMBL/GenBank/DDBJ databases">
        <title>Isolation and characterization of 3-chlorobenzoate degrading bacteria from soils in Shizuoka.</title>
        <authorList>
            <person name="Ifat A."/>
            <person name="Ogawa N."/>
            <person name="Kimbara K."/>
            <person name="Moriuchi R."/>
            <person name="Dohra H."/>
            <person name="Shintani M."/>
        </authorList>
    </citation>
    <scope>NUCLEOTIDE SEQUENCE</scope>
    <source>
        <strain evidence="1">19CS4-2</strain>
    </source>
</reference>
<gene>
    <name evidence="1" type="ORF">CBA19CS42_30600</name>
</gene>
<proteinExistence type="predicted"/>
<dbReference type="RefSeq" id="WP_238216003.1">
    <property type="nucleotide sequence ID" value="NZ_BPUS01000018.1"/>
</dbReference>
<sequence length="169" mass="18965">MKHADATVIRGIPPRADIAWFLGDLLSDEHWREFDMGVAHSQAMLALRNALHAYGGRDAWLRFIETTRRIVPQQLLAVPIVEILELAGARDMPQAPVLMTYKPTLDVYAAGRKLGDGLRLDVLVRLTPADRDAQGAYRLYDTDIDITHEGTSIQRCIARHYLPLPKSTP</sequence>
<organism evidence="1 2">
    <name type="scientific">Caballeronia novacaledonica</name>
    <dbReference type="NCBI Taxonomy" id="1544861"/>
    <lineage>
        <taxon>Bacteria</taxon>
        <taxon>Pseudomonadati</taxon>
        <taxon>Pseudomonadota</taxon>
        <taxon>Betaproteobacteria</taxon>
        <taxon>Burkholderiales</taxon>
        <taxon>Burkholderiaceae</taxon>
        <taxon>Caballeronia</taxon>
    </lineage>
</organism>
<dbReference type="EMBL" id="BPUS01000018">
    <property type="protein sequence ID" value="GJH28958.1"/>
    <property type="molecule type" value="Genomic_DNA"/>
</dbReference>
<name>A0AA37IGK7_9BURK</name>
<dbReference type="Proteomes" id="UP001055111">
    <property type="component" value="Unassembled WGS sequence"/>
</dbReference>
<accession>A0AA37IGK7</accession>
<protein>
    <submittedName>
        <fullName evidence="1">Uncharacterized protein</fullName>
    </submittedName>
</protein>
<dbReference type="AlphaFoldDB" id="A0AA37IGK7"/>
<evidence type="ECO:0000313" key="1">
    <source>
        <dbReference type="EMBL" id="GJH28958.1"/>
    </source>
</evidence>